<reference evidence="3 4" key="1">
    <citation type="submission" date="2020-02" db="EMBL/GenBank/DDBJ databases">
        <title>Whole genome sequence of Halogeometricum borinquense strain wsp4.</title>
        <authorList>
            <person name="Verma D.K."/>
            <person name="Gopal K."/>
            <person name="Prasad E.S."/>
        </authorList>
    </citation>
    <scope>NUCLEOTIDE SEQUENCE [LARGE SCALE GENOMIC DNA]</scope>
    <source>
        <strain evidence="4">wsp4</strain>
    </source>
</reference>
<proteinExistence type="predicted"/>
<protein>
    <submittedName>
        <fullName evidence="3">Pyruvate, phosphate dikinase</fullName>
    </submittedName>
</protein>
<dbReference type="Gene3D" id="3.50.30.10">
    <property type="entry name" value="Phosphohistidine domain"/>
    <property type="match status" value="1"/>
</dbReference>
<dbReference type="AlphaFoldDB" id="A0A6C0UFZ0"/>
<dbReference type="PANTHER" id="PTHR43615:SF1">
    <property type="entry name" value="PPDK_N DOMAIN-CONTAINING PROTEIN"/>
    <property type="match status" value="1"/>
</dbReference>
<name>A0A6C0UFZ0_9EURY</name>
<evidence type="ECO:0000259" key="1">
    <source>
        <dbReference type="Pfam" id="PF00391"/>
    </source>
</evidence>
<sequence>MSSSTSQFVVPLDGSITDPALVGGKGANLARLVDAGVSIPPGLCITTETYRVLSSDKTSKTLFERLDSLDKKEMEEATDLAAELRNHLRDRPIADVIRGKLTETLDGETPYAIRSSATAEDLPHASFAGQHDSYLNVCGIDAVIEAVRDCMASLFTDRAVSYRMKNGISHRTVANAVVVQEMVDADAAGVLFTADPDSGNRTVAVIEANFGLGESVVAGDVEPDAVRVDRPTTEIRSYRVGTKAVSIRPHDDGGTEAVELNTDRNARVLRTAQVKTLVALGDEVEALFDRPQDIEWALVDGEFVVLQARPIPSLFPTPTPEPSDDRLHVYVSMGHMQAFPEALPPLVRDVWIGYANTILDAFGLDPTASTFATEAGGRIFMDFTPILRLPLLRDVVVNRLEAVNEPVAAGIRDLLARRPEAFRPELPSPSRLPVLAQVAWTTAKLLGSVLPATLASFLASFVGDPAPPEQHEQRFVAVGKRLAAGVREQPTPEARARAASRSLSIPELLADVYPRIGPLIAAFVIGGWLQRRFPDAREDVDAIGKGFERELVTRLNLGLGDLADVARTHPEVADAIRDGKPIDEVSAVEGGDAFAEAFDAYLDEFGHRATGELDLSRPRWHEDPATLLGAIRANLATEEAGEHRDRLRRLTAEAEVAVDRLVKRANYGLLGPIRARIVRRLIRRYRAYIQIREYPKHGIAHLFDAWREAYLQPGKTLSARGVLTDADDVWFLRRTELFDALDGGEPDGDTLDGDTSDRDTSNADVLNVDIDARRAEFRRQAQMDAPPVQTSEGEVPRIEPDRRGLPADALVGTGVSSGVVEGVARVVFDPTEATVERGEILVAPSSDPGWTPLFLNAAGMVVEVGGRVSHGALVAREYGLPAVVSVAEATDRIQTGQRVRIDGTRGIVEILDDGK</sequence>
<dbReference type="GO" id="GO:0016301">
    <property type="term" value="F:kinase activity"/>
    <property type="evidence" value="ECO:0007669"/>
    <property type="project" value="UniProtKB-KW"/>
</dbReference>
<dbReference type="InterPro" id="IPR051549">
    <property type="entry name" value="PEP_Utilizing_Enz"/>
</dbReference>
<evidence type="ECO:0000259" key="2">
    <source>
        <dbReference type="Pfam" id="PF01326"/>
    </source>
</evidence>
<dbReference type="InterPro" id="IPR013815">
    <property type="entry name" value="ATP_grasp_subdomain_1"/>
</dbReference>
<dbReference type="Gene3D" id="3.30.1490.20">
    <property type="entry name" value="ATP-grasp fold, A domain"/>
    <property type="match status" value="1"/>
</dbReference>
<accession>A0A6C0UFZ0</accession>
<organism evidence="3 4">
    <name type="scientific">Halogeometricum borinquense</name>
    <dbReference type="NCBI Taxonomy" id="60847"/>
    <lineage>
        <taxon>Archaea</taxon>
        <taxon>Methanobacteriati</taxon>
        <taxon>Methanobacteriota</taxon>
        <taxon>Stenosarchaea group</taxon>
        <taxon>Halobacteria</taxon>
        <taxon>Halobacteriales</taxon>
        <taxon>Haloferacaceae</taxon>
        <taxon>Halogeometricum</taxon>
    </lineage>
</organism>
<keyword evidence="3" id="KW-0418">Kinase</keyword>
<dbReference type="InterPro" id="IPR036637">
    <property type="entry name" value="Phosphohistidine_dom_sf"/>
</dbReference>
<dbReference type="Pfam" id="PF01326">
    <property type="entry name" value="PPDK_N"/>
    <property type="match status" value="1"/>
</dbReference>
<dbReference type="Pfam" id="PF00391">
    <property type="entry name" value="PEP-utilizers"/>
    <property type="match status" value="1"/>
</dbReference>
<feature type="domain" description="PEP-utilising enzyme mobile" evidence="1">
    <location>
        <begin position="836"/>
        <end position="906"/>
    </location>
</feature>
<dbReference type="PANTHER" id="PTHR43615">
    <property type="entry name" value="PHOSPHOENOLPYRUVATE SYNTHASE-RELATED"/>
    <property type="match status" value="1"/>
</dbReference>
<feature type="domain" description="Pyruvate phosphate dikinase AMP/ATP-binding" evidence="2">
    <location>
        <begin position="21"/>
        <end position="311"/>
    </location>
</feature>
<dbReference type="RefSeq" id="WP_163486323.1">
    <property type="nucleotide sequence ID" value="NZ_CP048739.1"/>
</dbReference>
<dbReference type="Gene3D" id="3.30.470.20">
    <property type="entry name" value="ATP-grasp fold, B domain"/>
    <property type="match status" value="1"/>
</dbReference>
<dbReference type="InterPro" id="IPR008279">
    <property type="entry name" value="PEP-util_enz_mobile_dom"/>
</dbReference>
<gene>
    <name evidence="3" type="ORF">G3I44_08940</name>
</gene>
<dbReference type="SUPFAM" id="SSF52009">
    <property type="entry name" value="Phosphohistidine domain"/>
    <property type="match status" value="1"/>
</dbReference>
<evidence type="ECO:0000313" key="3">
    <source>
        <dbReference type="EMBL" id="QIB74394.1"/>
    </source>
</evidence>
<keyword evidence="3" id="KW-0808">Transferase</keyword>
<dbReference type="EMBL" id="CP048739">
    <property type="protein sequence ID" value="QIB74394.1"/>
    <property type="molecule type" value="Genomic_DNA"/>
</dbReference>
<dbReference type="SUPFAM" id="SSF56059">
    <property type="entry name" value="Glutathione synthetase ATP-binding domain-like"/>
    <property type="match status" value="1"/>
</dbReference>
<evidence type="ECO:0000313" key="4">
    <source>
        <dbReference type="Proteomes" id="UP000465846"/>
    </source>
</evidence>
<dbReference type="GO" id="GO:0005524">
    <property type="term" value="F:ATP binding"/>
    <property type="evidence" value="ECO:0007669"/>
    <property type="project" value="InterPro"/>
</dbReference>
<dbReference type="Proteomes" id="UP000465846">
    <property type="component" value="Chromosome"/>
</dbReference>
<dbReference type="GeneID" id="44079523"/>
<dbReference type="InterPro" id="IPR002192">
    <property type="entry name" value="PPDK_AMP/ATP-bd"/>
</dbReference>
<keyword evidence="3" id="KW-0670">Pyruvate</keyword>